<evidence type="ECO:0000313" key="2">
    <source>
        <dbReference type="Proteomes" id="UP000053904"/>
    </source>
</evidence>
<protein>
    <submittedName>
        <fullName evidence="1">Seg</fullName>
    </submittedName>
</protein>
<sequence length="215" mass="24177">MRIKKHNWTSFIISGDNVTVITDPQELKKTGLSFTKVSADVVLFSDPALMLKKNILKSEGITKKVVPDKKKKVIEISSPGEFEIGGLMIRRNIRANFYLIDELNLRIMYMGLDGKDFNPKDVDDVGDVDVLIAPIGNGDQFLDYDTLEKVFSAVDPKILLPCGFKEEGLSIGKDLKTREDFIKHFGFSNVTDESYITVKPGKKEKDEAPMEVIFL</sequence>
<name>A0A101HJJ6_9BACT</name>
<accession>A0A101HJJ6</accession>
<dbReference type="InterPro" id="IPR036866">
    <property type="entry name" value="RibonucZ/Hydroxyglut_hydro"/>
</dbReference>
<dbReference type="Pfam" id="PF13483">
    <property type="entry name" value="Lactamase_B_3"/>
    <property type="match status" value="1"/>
</dbReference>
<dbReference type="Proteomes" id="UP000053904">
    <property type="component" value="Unassembled WGS sequence"/>
</dbReference>
<proteinExistence type="predicted"/>
<gene>
    <name evidence="1" type="ORF">XD93_0013</name>
</gene>
<evidence type="ECO:0000313" key="1">
    <source>
        <dbReference type="EMBL" id="KUK77878.1"/>
    </source>
</evidence>
<dbReference type="AlphaFoldDB" id="A0A101HJJ6"/>
<dbReference type="EMBL" id="LGGO01000001">
    <property type="protein sequence ID" value="KUK77878.1"/>
    <property type="molecule type" value="Genomic_DNA"/>
</dbReference>
<reference evidence="2" key="1">
    <citation type="journal article" date="2015" name="MBio">
        <title>Genome-Resolved Metagenomic Analysis Reveals Roles for Candidate Phyla and Other Microbial Community Members in Biogeochemical Transformations in Oil Reservoirs.</title>
        <authorList>
            <person name="Hu P."/>
            <person name="Tom L."/>
            <person name="Singh A."/>
            <person name="Thomas B.C."/>
            <person name="Baker B.J."/>
            <person name="Piceno Y.M."/>
            <person name="Andersen G.L."/>
            <person name="Banfield J.F."/>
        </authorList>
    </citation>
    <scope>NUCLEOTIDE SEQUENCE [LARGE SCALE GENOMIC DNA]</scope>
</reference>
<organism evidence="1 2">
    <name type="scientific">candidate division WS6 bacterium 34_10</name>
    <dbReference type="NCBI Taxonomy" id="1641389"/>
    <lineage>
        <taxon>Bacteria</taxon>
        <taxon>Candidatus Dojkabacteria</taxon>
    </lineage>
</organism>
<dbReference type="Gene3D" id="3.60.15.10">
    <property type="entry name" value="Ribonuclease Z/Hydroxyacylglutathione hydrolase-like"/>
    <property type="match status" value="1"/>
</dbReference>
<comment type="caution">
    <text evidence="1">The sequence shown here is derived from an EMBL/GenBank/DDBJ whole genome shotgun (WGS) entry which is preliminary data.</text>
</comment>